<keyword evidence="2" id="KW-1133">Transmembrane helix</keyword>
<keyword evidence="4" id="KW-1185">Reference proteome</keyword>
<feature type="region of interest" description="Disordered" evidence="1">
    <location>
        <begin position="84"/>
        <end position="108"/>
    </location>
</feature>
<protein>
    <submittedName>
        <fullName evidence="3">Putative membrane protein</fullName>
    </submittedName>
</protein>
<keyword evidence="2" id="KW-0812">Transmembrane</keyword>
<sequence>MNQTPSAGLSHPLVAAYLSDLEQALSSVDQQERIDTIASVREHLTDALGVDGLGAEAEPTTERVKAVLHELGSVEQIAASATPSSAAPASIPPASTPPSSASPTGQKQEGGWAAPALLAASIVSLVIPLFGAVLAIGCLVAAIVLLRSGAPRRGFLKATMAVSIATLVVNVLLVAGSLALFNVRSDVTSVPGEPVPASASYAPAPSQG</sequence>
<dbReference type="Proteomes" id="UP000547973">
    <property type="component" value="Unassembled WGS sequence"/>
</dbReference>
<organism evidence="3 4">
    <name type="scientific">Demequina lutea</name>
    <dbReference type="NCBI Taxonomy" id="431489"/>
    <lineage>
        <taxon>Bacteria</taxon>
        <taxon>Bacillati</taxon>
        <taxon>Actinomycetota</taxon>
        <taxon>Actinomycetes</taxon>
        <taxon>Micrococcales</taxon>
        <taxon>Demequinaceae</taxon>
        <taxon>Demequina</taxon>
    </lineage>
</organism>
<evidence type="ECO:0000256" key="1">
    <source>
        <dbReference type="SAM" id="MobiDB-lite"/>
    </source>
</evidence>
<gene>
    <name evidence="3" type="ORF">BKA03_002224</name>
</gene>
<feature type="region of interest" description="Disordered" evidence="1">
    <location>
        <begin position="189"/>
        <end position="208"/>
    </location>
</feature>
<dbReference type="Pfam" id="PF22564">
    <property type="entry name" value="HAAS"/>
    <property type="match status" value="1"/>
</dbReference>
<feature type="transmembrane region" description="Helical" evidence="2">
    <location>
        <begin position="158"/>
        <end position="181"/>
    </location>
</feature>
<dbReference type="RefSeq" id="WP_062073993.1">
    <property type="nucleotide sequence ID" value="NZ_BBRC01000002.1"/>
</dbReference>
<evidence type="ECO:0000313" key="3">
    <source>
        <dbReference type="EMBL" id="NYI42105.1"/>
    </source>
</evidence>
<accession>A0A7Z0CKV0</accession>
<name>A0A7Z0CKV0_9MICO</name>
<proteinExistence type="predicted"/>
<reference evidence="3 4" key="1">
    <citation type="submission" date="2020-07" db="EMBL/GenBank/DDBJ databases">
        <title>Sequencing the genomes of 1000 actinobacteria strains.</title>
        <authorList>
            <person name="Klenk H.-P."/>
        </authorList>
    </citation>
    <scope>NUCLEOTIDE SEQUENCE [LARGE SCALE GENOMIC DNA]</scope>
    <source>
        <strain evidence="3 4">DSM 19970</strain>
    </source>
</reference>
<dbReference type="OrthoDB" id="4939178at2"/>
<feature type="compositionally biased region" description="Low complexity" evidence="1">
    <location>
        <begin position="195"/>
        <end position="208"/>
    </location>
</feature>
<dbReference type="EMBL" id="JACBZO010000001">
    <property type="protein sequence ID" value="NYI42105.1"/>
    <property type="molecule type" value="Genomic_DNA"/>
</dbReference>
<feature type="transmembrane region" description="Helical" evidence="2">
    <location>
        <begin position="117"/>
        <end position="146"/>
    </location>
</feature>
<comment type="caution">
    <text evidence="3">The sequence shown here is derived from an EMBL/GenBank/DDBJ whole genome shotgun (WGS) entry which is preliminary data.</text>
</comment>
<keyword evidence="2" id="KW-0472">Membrane</keyword>
<evidence type="ECO:0000313" key="4">
    <source>
        <dbReference type="Proteomes" id="UP000547973"/>
    </source>
</evidence>
<evidence type="ECO:0000256" key="2">
    <source>
        <dbReference type="SAM" id="Phobius"/>
    </source>
</evidence>
<dbReference type="AlphaFoldDB" id="A0A7Z0CKV0"/>